<accession>A0A2S0WCM6</accession>
<dbReference type="InterPro" id="IPR007168">
    <property type="entry name" value="Phageshock_PspC_N"/>
</dbReference>
<gene>
    <name evidence="1" type="ORF">C3E79_02110</name>
</gene>
<proteinExistence type="predicted"/>
<dbReference type="Pfam" id="PF04024">
    <property type="entry name" value="PspC"/>
    <property type="match status" value="1"/>
</dbReference>
<evidence type="ECO:0000313" key="2">
    <source>
        <dbReference type="Proteomes" id="UP000244754"/>
    </source>
</evidence>
<dbReference type="EMBL" id="CP026948">
    <property type="protein sequence ID" value="AWB83432.1"/>
    <property type="molecule type" value="Genomic_DNA"/>
</dbReference>
<keyword evidence="2" id="KW-1185">Reference proteome</keyword>
<dbReference type="RefSeq" id="WP_108403422.1">
    <property type="nucleotide sequence ID" value="NZ_CP026948.1"/>
</dbReference>
<dbReference type="AlphaFoldDB" id="A0A2S0WCM6"/>
<sequence length="342" mass="35775">MNTTLQDIWSTRPVRIPKDQGGNAAIAGVCEGIGARYRIDPVVVRIAFVALTLVYGGGLFLYLLMWLNMPRFGMDTSPWRAINAPKGSLDAHQKKDRETGWWLLVGLVILLPSISAGAGGAAASSLVTFALAGIALYLLHNAHPVPPAGLGARPGEGTVTEEADTSHLTAPEGYPHPGVGSPRPPKWDPLGTVPELWHLPDPSEEPAPAPASRGRTGALVALGTVAVAIAVFASGARLISVDHSDDTFTITDNLDGSYNSGIGTASFDFSDMAPLTEDKTVTIDHGIGKVTITAPRDTRVMFSCDEGIGEHNCPPVLNDASPGPTLTLDVNVGIGEISVVSP</sequence>
<dbReference type="Proteomes" id="UP000244754">
    <property type="component" value="Chromosome"/>
</dbReference>
<dbReference type="OrthoDB" id="3208990at2"/>
<protein>
    <submittedName>
        <fullName evidence="1">Uncharacterized protein</fullName>
    </submittedName>
</protein>
<dbReference type="KEGG" id="clia:C3E79_02110"/>
<evidence type="ECO:0000313" key="1">
    <source>
        <dbReference type="EMBL" id="AWB83432.1"/>
    </source>
</evidence>
<name>A0A2S0WCM6_9CORY</name>
<reference evidence="2" key="1">
    <citation type="submission" date="2018-01" db="EMBL/GenBank/DDBJ databases">
        <authorList>
            <person name="Li J."/>
        </authorList>
    </citation>
    <scope>NUCLEOTIDE SEQUENCE [LARGE SCALE GENOMIC DNA]</scope>
    <source>
        <strain evidence="2">2184</strain>
    </source>
</reference>
<organism evidence="1 2">
    <name type="scientific">Corynebacterium liangguodongii</name>
    <dbReference type="NCBI Taxonomy" id="2079535"/>
    <lineage>
        <taxon>Bacteria</taxon>
        <taxon>Bacillati</taxon>
        <taxon>Actinomycetota</taxon>
        <taxon>Actinomycetes</taxon>
        <taxon>Mycobacteriales</taxon>
        <taxon>Corynebacteriaceae</taxon>
        <taxon>Corynebacterium</taxon>
    </lineage>
</organism>